<evidence type="ECO:0000313" key="5">
    <source>
        <dbReference type="Proteomes" id="UP001244341"/>
    </source>
</evidence>
<dbReference type="NCBIfam" id="NF005559">
    <property type="entry name" value="PRK07231.1"/>
    <property type="match status" value="1"/>
</dbReference>
<dbReference type="PRINTS" id="PR00081">
    <property type="entry name" value="GDHRDH"/>
</dbReference>
<evidence type="ECO:0000256" key="1">
    <source>
        <dbReference type="ARBA" id="ARBA00006484"/>
    </source>
</evidence>
<dbReference type="SUPFAM" id="SSF51735">
    <property type="entry name" value="NAD(P)-binding Rossmann-fold domains"/>
    <property type="match status" value="1"/>
</dbReference>
<comment type="similarity">
    <text evidence="1">Belongs to the short-chain dehydrogenases/reductases (SDR) family.</text>
</comment>
<dbReference type="Proteomes" id="UP001244341">
    <property type="component" value="Chromosome 5b"/>
</dbReference>
<evidence type="ECO:0000256" key="3">
    <source>
        <dbReference type="SAM" id="MobiDB-lite"/>
    </source>
</evidence>
<dbReference type="Pfam" id="PF13561">
    <property type="entry name" value="adh_short_C2"/>
    <property type="match status" value="1"/>
</dbReference>
<keyword evidence="2" id="KW-0560">Oxidoreductase</keyword>
<protein>
    <submittedName>
        <fullName evidence="4">Uncharacterized protein</fullName>
    </submittedName>
</protein>
<keyword evidence="5" id="KW-1185">Reference proteome</keyword>
<dbReference type="InterPro" id="IPR002347">
    <property type="entry name" value="SDR_fam"/>
</dbReference>
<dbReference type="PANTHER" id="PTHR48107">
    <property type="entry name" value="NADPH-DEPENDENT ALDEHYDE REDUCTASE-LIKE PROTEIN, CHLOROPLASTIC-RELATED"/>
    <property type="match status" value="1"/>
</dbReference>
<accession>A0ABY8U3Z2</accession>
<feature type="region of interest" description="Disordered" evidence="3">
    <location>
        <begin position="1"/>
        <end position="30"/>
    </location>
</feature>
<dbReference type="CDD" id="cd05355">
    <property type="entry name" value="SDR_c1"/>
    <property type="match status" value="1"/>
</dbReference>
<dbReference type="EMBL" id="CP126212">
    <property type="protein sequence ID" value="WIA14686.1"/>
    <property type="molecule type" value="Genomic_DNA"/>
</dbReference>
<dbReference type="PRINTS" id="PR00080">
    <property type="entry name" value="SDRFAMILY"/>
</dbReference>
<proteinExistence type="inferred from homology"/>
<dbReference type="InterPro" id="IPR036291">
    <property type="entry name" value="NAD(P)-bd_dom_sf"/>
</dbReference>
<sequence>MSAASPEKAGGTIKADEAERQAHQPGVEADMASKPIFIRDSYKGSDKLKGKVAIVTGGDSGIGRAVAVHFAREGADIAILYLDEHKDADEVVELVKKEGRRCLKFAGDVSKPETAKEVVEKTVAEFGRLDVLVNNAAQQHMQTDFTKIDPAQLVSTFSTNVFGYFYMAQAALPHMKEGASIINTSSVTAYKGSPGLVDYSSTKGAQISFTRALSNQLVSKGIRVNAVAPGPIWTPLQPATFPGEKLEKLGDSVPMGRVGQPCECATCYVFLASEDGSYVSGQTLHPNGGVVVSG</sequence>
<evidence type="ECO:0000313" key="4">
    <source>
        <dbReference type="EMBL" id="WIA14686.1"/>
    </source>
</evidence>
<gene>
    <name evidence="4" type="ORF">OEZ85_003184</name>
</gene>
<dbReference type="PANTHER" id="PTHR48107:SF16">
    <property type="entry name" value="NADPH-DEPENDENT ALDEHYDE REDUCTASE 1, CHLOROPLASTIC"/>
    <property type="match status" value="1"/>
</dbReference>
<reference evidence="4 5" key="1">
    <citation type="submission" date="2023-05" db="EMBL/GenBank/DDBJ databases">
        <title>A 100% complete, gapless, phased diploid assembly of the Scenedesmus obliquus UTEX 3031 genome.</title>
        <authorList>
            <person name="Biondi T.C."/>
            <person name="Hanschen E.R."/>
            <person name="Kwon T."/>
            <person name="Eng W."/>
            <person name="Kruse C.P.S."/>
            <person name="Koehler S.I."/>
            <person name="Kunde Y."/>
            <person name="Gleasner C.D."/>
            <person name="You Mak K.T."/>
            <person name="Polle J."/>
            <person name="Hovde B.T."/>
            <person name="Starkenburg S.R."/>
        </authorList>
    </citation>
    <scope>NUCLEOTIDE SEQUENCE [LARGE SCALE GENOMIC DNA]</scope>
    <source>
        <strain evidence="4 5">DOE0152z</strain>
    </source>
</reference>
<name>A0ABY8U3Z2_TETOB</name>
<dbReference type="Gene3D" id="3.40.50.720">
    <property type="entry name" value="NAD(P)-binding Rossmann-like Domain"/>
    <property type="match status" value="1"/>
</dbReference>
<evidence type="ECO:0000256" key="2">
    <source>
        <dbReference type="ARBA" id="ARBA00023002"/>
    </source>
</evidence>
<organism evidence="4 5">
    <name type="scientific">Tetradesmus obliquus</name>
    <name type="common">Green alga</name>
    <name type="synonym">Acutodesmus obliquus</name>
    <dbReference type="NCBI Taxonomy" id="3088"/>
    <lineage>
        <taxon>Eukaryota</taxon>
        <taxon>Viridiplantae</taxon>
        <taxon>Chlorophyta</taxon>
        <taxon>core chlorophytes</taxon>
        <taxon>Chlorophyceae</taxon>
        <taxon>CS clade</taxon>
        <taxon>Sphaeropleales</taxon>
        <taxon>Scenedesmaceae</taxon>
        <taxon>Tetradesmus</taxon>
    </lineage>
</organism>